<organism evidence="4">
    <name type="scientific">Hydatigena taeniaeformis</name>
    <name type="common">Feline tapeworm</name>
    <name type="synonym">Taenia taeniaeformis</name>
    <dbReference type="NCBI Taxonomy" id="6205"/>
    <lineage>
        <taxon>Eukaryota</taxon>
        <taxon>Metazoa</taxon>
        <taxon>Spiralia</taxon>
        <taxon>Lophotrochozoa</taxon>
        <taxon>Platyhelminthes</taxon>
        <taxon>Cestoda</taxon>
        <taxon>Eucestoda</taxon>
        <taxon>Cyclophyllidea</taxon>
        <taxon>Taeniidae</taxon>
        <taxon>Hydatigera</taxon>
    </lineage>
</organism>
<evidence type="ECO:0000313" key="3">
    <source>
        <dbReference type="Proteomes" id="UP000274429"/>
    </source>
</evidence>
<evidence type="ECO:0000259" key="1">
    <source>
        <dbReference type="Pfam" id="PF25413"/>
    </source>
</evidence>
<feature type="domain" description="[F-actin]-monooxygenase MICAL1-3-like Rossman" evidence="1">
    <location>
        <begin position="19"/>
        <end position="100"/>
    </location>
</feature>
<reference evidence="4" key="1">
    <citation type="submission" date="2017-02" db="UniProtKB">
        <authorList>
            <consortium name="WormBaseParasite"/>
        </authorList>
    </citation>
    <scope>IDENTIFICATION</scope>
</reference>
<sequence length="151" mass="17176">MSCLFYLIGFPRRALRCRLAIAITMNFINYGYVEEAHVEEISGVGSVFNQPYFAQISKTLGIELENLVYYKDETHYIVMTIKKRSLLNKGVLIENAYHLNMRMNFQDSSLCLDADVVIGPFKISFPDASSALRLTFFLFLVDDFLGPAKAP</sequence>
<evidence type="ECO:0000313" key="4">
    <source>
        <dbReference type="WBParaSite" id="TTAC_0000157401-mRNA-1"/>
    </source>
</evidence>
<dbReference type="InterPro" id="IPR057494">
    <property type="entry name" value="Rossman_Mical"/>
</dbReference>
<reference evidence="2 3" key="2">
    <citation type="submission" date="2018-11" db="EMBL/GenBank/DDBJ databases">
        <authorList>
            <consortium name="Pathogen Informatics"/>
        </authorList>
    </citation>
    <scope>NUCLEOTIDE SEQUENCE [LARGE SCALE GENOMIC DNA]</scope>
</reference>
<dbReference type="Proteomes" id="UP000274429">
    <property type="component" value="Unassembled WGS sequence"/>
</dbReference>
<gene>
    <name evidence="2" type="ORF">TTAC_LOCUS1561</name>
</gene>
<dbReference type="EMBL" id="UYWX01000376">
    <property type="protein sequence ID" value="VDM18212.1"/>
    <property type="molecule type" value="Genomic_DNA"/>
</dbReference>
<dbReference type="Gene3D" id="3.50.50.60">
    <property type="entry name" value="FAD/NAD(P)-binding domain"/>
    <property type="match status" value="1"/>
</dbReference>
<proteinExistence type="predicted"/>
<protein>
    <submittedName>
        <fullName evidence="4">BPI2 domain-containing protein</fullName>
    </submittedName>
</protein>
<accession>A0A0R3WLD6</accession>
<evidence type="ECO:0000313" key="2">
    <source>
        <dbReference type="EMBL" id="VDM18212.1"/>
    </source>
</evidence>
<dbReference type="InterPro" id="IPR036188">
    <property type="entry name" value="FAD/NAD-bd_sf"/>
</dbReference>
<dbReference type="AlphaFoldDB" id="A0A0R3WLD6"/>
<dbReference type="WBParaSite" id="TTAC_0000157401-mRNA-1">
    <property type="protein sequence ID" value="TTAC_0000157401-mRNA-1"/>
    <property type="gene ID" value="TTAC_0000157401"/>
</dbReference>
<name>A0A0R3WLD6_HYDTA</name>
<dbReference type="Pfam" id="PF25413">
    <property type="entry name" value="Rossman_Mical"/>
    <property type="match status" value="1"/>
</dbReference>
<dbReference type="STRING" id="6205.A0A0R3WLD6"/>
<keyword evidence="3" id="KW-1185">Reference proteome</keyword>
<dbReference type="OrthoDB" id="20799at2759"/>